<dbReference type="GO" id="GO:0016747">
    <property type="term" value="F:acyltransferase activity, transferring groups other than amino-acyl groups"/>
    <property type="evidence" value="ECO:0007669"/>
    <property type="project" value="InterPro"/>
</dbReference>
<dbReference type="PANTHER" id="PTHR43792">
    <property type="entry name" value="GNAT FAMILY, PUTATIVE (AFU_ORTHOLOGUE AFUA_3G00765)-RELATED-RELATED"/>
    <property type="match status" value="1"/>
</dbReference>
<dbReference type="AlphaFoldDB" id="A0A132B6K4"/>
<dbReference type="CDD" id="cd04301">
    <property type="entry name" value="NAT_SF"/>
    <property type="match status" value="1"/>
</dbReference>
<dbReference type="InterPro" id="IPR016181">
    <property type="entry name" value="Acyl_CoA_acyltransferase"/>
</dbReference>
<dbReference type="InterPro" id="IPR051531">
    <property type="entry name" value="N-acetyltransferase"/>
</dbReference>
<keyword evidence="6" id="KW-1185">Reference proteome</keyword>
<keyword evidence="1 5" id="KW-0808">Transferase</keyword>
<dbReference type="Pfam" id="PF00583">
    <property type="entry name" value="Acetyltransf_1"/>
    <property type="match status" value="1"/>
</dbReference>
<feature type="domain" description="N-acetyltransferase" evidence="4">
    <location>
        <begin position="47"/>
        <end position="195"/>
    </location>
</feature>
<dbReference type="Proteomes" id="UP000070700">
    <property type="component" value="Unassembled WGS sequence"/>
</dbReference>
<evidence type="ECO:0000256" key="1">
    <source>
        <dbReference type="ARBA" id="ARBA00022679"/>
    </source>
</evidence>
<dbReference type="KEGG" id="psco:LY89DRAFT_691554"/>
<dbReference type="GeneID" id="28826082"/>
<dbReference type="SUPFAM" id="SSF55729">
    <property type="entry name" value="Acyl-CoA N-acyltransferases (Nat)"/>
    <property type="match status" value="1"/>
</dbReference>
<evidence type="ECO:0000259" key="4">
    <source>
        <dbReference type="PROSITE" id="PS51186"/>
    </source>
</evidence>
<evidence type="ECO:0000256" key="3">
    <source>
        <dbReference type="ARBA" id="ARBA00038502"/>
    </source>
</evidence>
<dbReference type="InterPro" id="IPR000182">
    <property type="entry name" value="GNAT_dom"/>
</dbReference>
<dbReference type="Gene3D" id="3.40.630.30">
    <property type="match status" value="1"/>
</dbReference>
<keyword evidence="2 5" id="KW-0012">Acyltransferase</keyword>
<dbReference type="InParanoid" id="A0A132B6K4"/>
<dbReference type="RefSeq" id="XP_018062238.1">
    <property type="nucleotide sequence ID" value="XM_018216356.1"/>
</dbReference>
<dbReference type="OrthoDB" id="64477at2759"/>
<dbReference type="PROSITE" id="PS51186">
    <property type="entry name" value="GNAT"/>
    <property type="match status" value="1"/>
</dbReference>
<proteinExistence type="inferred from homology"/>
<accession>A0A132B6K4</accession>
<comment type="similarity">
    <text evidence="3">Belongs to the acetyltransferase family. RimJ subfamily.</text>
</comment>
<evidence type="ECO:0000256" key="2">
    <source>
        <dbReference type="ARBA" id="ARBA00023315"/>
    </source>
</evidence>
<dbReference type="EMBL" id="KQ947438">
    <property type="protein sequence ID" value="KUJ07883.1"/>
    <property type="molecule type" value="Genomic_DNA"/>
</dbReference>
<name>A0A132B6K4_MOLSC</name>
<dbReference type="PANTHER" id="PTHR43792:SF8">
    <property type="entry name" value="[RIBOSOMAL PROTEIN US5]-ALANINE N-ACETYLTRANSFERASE"/>
    <property type="match status" value="1"/>
</dbReference>
<sequence>MPTTSTATFTALFQTPNLIYRPLTTQIAHKQFIHTILSTQPTTWAQSTMRLLKPQTDADIEKYVERLAGSLLAVMIHKKKMQPTEEKNAESDEVPIGYLILSNDPLSAHHRCCSLGIVISDEYQNRGYGSEAINWSLNWAFDVAGLHHVGLGCYSFNEGGLKLYPRLGFKEEGRNREVYWYGGRWWDGVMFSMLEDEWRSMRQAE</sequence>
<evidence type="ECO:0000313" key="6">
    <source>
        <dbReference type="Proteomes" id="UP000070700"/>
    </source>
</evidence>
<gene>
    <name evidence="5" type="ORF">LY89DRAFT_691554</name>
</gene>
<evidence type="ECO:0000313" key="5">
    <source>
        <dbReference type="EMBL" id="KUJ07883.1"/>
    </source>
</evidence>
<reference evidence="5 6" key="1">
    <citation type="submission" date="2015-10" db="EMBL/GenBank/DDBJ databases">
        <title>Full genome of DAOMC 229536 Phialocephala scopiformis, a fungal endophyte of spruce producing the potent anti-insectan compound rugulosin.</title>
        <authorList>
            <consortium name="DOE Joint Genome Institute"/>
            <person name="Walker A.K."/>
            <person name="Frasz S.L."/>
            <person name="Seifert K.A."/>
            <person name="Miller J.D."/>
            <person name="Mondo S.J."/>
            <person name="Labutti K."/>
            <person name="Lipzen A."/>
            <person name="Dockter R."/>
            <person name="Kennedy M."/>
            <person name="Grigoriev I.V."/>
            <person name="Spatafora J.W."/>
        </authorList>
    </citation>
    <scope>NUCLEOTIDE SEQUENCE [LARGE SCALE GENOMIC DNA]</scope>
    <source>
        <strain evidence="5 6">CBS 120377</strain>
    </source>
</reference>
<organism evidence="5 6">
    <name type="scientific">Mollisia scopiformis</name>
    <name type="common">Conifer needle endophyte fungus</name>
    <name type="synonym">Phialocephala scopiformis</name>
    <dbReference type="NCBI Taxonomy" id="149040"/>
    <lineage>
        <taxon>Eukaryota</taxon>
        <taxon>Fungi</taxon>
        <taxon>Dikarya</taxon>
        <taxon>Ascomycota</taxon>
        <taxon>Pezizomycotina</taxon>
        <taxon>Leotiomycetes</taxon>
        <taxon>Helotiales</taxon>
        <taxon>Mollisiaceae</taxon>
        <taxon>Mollisia</taxon>
    </lineage>
</organism>
<protein>
    <submittedName>
        <fullName evidence="5">Acyl-CoA N-acyltransferase</fullName>
    </submittedName>
</protein>